<dbReference type="Pfam" id="PF13365">
    <property type="entry name" value="Trypsin_2"/>
    <property type="match status" value="1"/>
</dbReference>
<feature type="signal peptide" evidence="3">
    <location>
        <begin position="1"/>
        <end position="21"/>
    </location>
</feature>
<dbReference type="InterPro" id="IPR051201">
    <property type="entry name" value="Chloro_Bact_Ser_Proteases"/>
</dbReference>
<reference evidence="5 6" key="1">
    <citation type="submission" date="2019-09" db="EMBL/GenBank/DDBJ databases">
        <title>Chitinophaga ginsengihumi sp. nov., isolated from soil of ginseng rhizosphere.</title>
        <authorList>
            <person name="Lee J."/>
        </authorList>
    </citation>
    <scope>NUCLEOTIDE SEQUENCE [LARGE SCALE GENOMIC DNA]</scope>
    <source>
        <strain evidence="5 6">BN140078</strain>
    </source>
</reference>
<dbReference type="InterPro" id="IPR036034">
    <property type="entry name" value="PDZ_sf"/>
</dbReference>
<dbReference type="PANTHER" id="PTHR43343">
    <property type="entry name" value="PEPTIDASE S12"/>
    <property type="match status" value="1"/>
</dbReference>
<evidence type="ECO:0000256" key="2">
    <source>
        <dbReference type="ARBA" id="ARBA00022801"/>
    </source>
</evidence>
<dbReference type="PANTHER" id="PTHR43343:SF3">
    <property type="entry name" value="PROTEASE DO-LIKE 8, CHLOROPLASTIC"/>
    <property type="match status" value="1"/>
</dbReference>
<evidence type="ECO:0000256" key="1">
    <source>
        <dbReference type="ARBA" id="ARBA00022670"/>
    </source>
</evidence>
<gene>
    <name evidence="5" type="ORF">F0L74_29430</name>
</gene>
<dbReference type="SMART" id="SM00228">
    <property type="entry name" value="PDZ"/>
    <property type="match status" value="1"/>
</dbReference>
<keyword evidence="6" id="KW-1185">Reference proteome</keyword>
<organism evidence="5 6">
    <name type="scientific">Chitinophaga agrisoli</name>
    <dbReference type="NCBI Taxonomy" id="2607653"/>
    <lineage>
        <taxon>Bacteria</taxon>
        <taxon>Pseudomonadati</taxon>
        <taxon>Bacteroidota</taxon>
        <taxon>Chitinophagia</taxon>
        <taxon>Chitinophagales</taxon>
        <taxon>Chitinophagaceae</taxon>
        <taxon>Chitinophaga</taxon>
    </lineage>
</organism>
<dbReference type="InterPro" id="IPR001478">
    <property type="entry name" value="PDZ"/>
</dbReference>
<dbReference type="SUPFAM" id="SSF50156">
    <property type="entry name" value="PDZ domain-like"/>
    <property type="match status" value="1"/>
</dbReference>
<keyword evidence="2" id="KW-0378">Hydrolase</keyword>
<dbReference type="RefSeq" id="WP_149841467.1">
    <property type="nucleotide sequence ID" value="NZ_VUOC01000004.1"/>
</dbReference>
<feature type="chain" id="PRO_5022804507" evidence="3">
    <location>
        <begin position="22"/>
        <end position="354"/>
    </location>
</feature>
<proteinExistence type="predicted"/>
<dbReference type="Gene3D" id="2.30.42.10">
    <property type="match status" value="1"/>
</dbReference>
<dbReference type="InterPro" id="IPR009003">
    <property type="entry name" value="Peptidase_S1_PA"/>
</dbReference>
<dbReference type="PRINTS" id="PR00834">
    <property type="entry name" value="PROTEASES2C"/>
</dbReference>
<dbReference type="Pfam" id="PF13180">
    <property type="entry name" value="PDZ_2"/>
    <property type="match status" value="1"/>
</dbReference>
<evidence type="ECO:0000313" key="5">
    <source>
        <dbReference type="EMBL" id="KAA2240289.1"/>
    </source>
</evidence>
<dbReference type="EMBL" id="VUOC01000004">
    <property type="protein sequence ID" value="KAA2240289.1"/>
    <property type="molecule type" value="Genomic_DNA"/>
</dbReference>
<comment type="caution">
    <text evidence="5">The sequence shown here is derived from an EMBL/GenBank/DDBJ whole genome shotgun (WGS) entry which is preliminary data.</text>
</comment>
<evidence type="ECO:0000256" key="3">
    <source>
        <dbReference type="SAM" id="SignalP"/>
    </source>
</evidence>
<keyword evidence="3" id="KW-0732">Signal</keyword>
<dbReference type="Proteomes" id="UP000324611">
    <property type="component" value="Unassembled WGS sequence"/>
</dbReference>
<dbReference type="InterPro" id="IPR001940">
    <property type="entry name" value="Peptidase_S1C"/>
</dbReference>
<keyword evidence="1 5" id="KW-0645">Protease</keyword>
<evidence type="ECO:0000259" key="4">
    <source>
        <dbReference type="PROSITE" id="PS50106"/>
    </source>
</evidence>
<dbReference type="SUPFAM" id="SSF50494">
    <property type="entry name" value="Trypsin-like serine proteases"/>
    <property type="match status" value="1"/>
</dbReference>
<dbReference type="GO" id="GO:0006508">
    <property type="term" value="P:proteolysis"/>
    <property type="evidence" value="ECO:0007669"/>
    <property type="project" value="UniProtKB-KW"/>
</dbReference>
<dbReference type="AlphaFoldDB" id="A0A5B2VQA9"/>
<evidence type="ECO:0000313" key="6">
    <source>
        <dbReference type="Proteomes" id="UP000324611"/>
    </source>
</evidence>
<dbReference type="Gene3D" id="2.40.10.120">
    <property type="match status" value="1"/>
</dbReference>
<feature type="domain" description="PDZ" evidence="4">
    <location>
        <begin position="249"/>
        <end position="331"/>
    </location>
</feature>
<dbReference type="GO" id="GO:0004252">
    <property type="term" value="F:serine-type endopeptidase activity"/>
    <property type="evidence" value="ECO:0007669"/>
    <property type="project" value="InterPro"/>
</dbReference>
<accession>A0A5B2VQA9</accession>
<dbReference type="PROSITE" id="PS50106">
    <property type="entry name" value="PDZ"/>
    <property type="match status" value="1"/>
</dbReference>
<protein>
    <submittedName>
        <fullName evidence="5">Trypsin-like serine protease</fullName>
    </submittedName>
</protein>
<name>A0A5B2VQA9_9BACT</name>
<reference evidence="5 6" key="2">
    <citation type="submission" date="2019-09" db="EMBL/GenBank/DDBJ databases">
        <authorList>
            <person name="Jin C."/>
        </authorList>
    </citation>
    <scope>NUCLEOTIDE SEQUENCE [LARGE SCALE GENOMIC DNA]</scope>
    <source>
        <strain evidence="5 6">BN140078</strain>
    </source>
</reference>
<sequence>MKNLITISAFLLAQAIINTCAAQGSNVSGNQEPAIKTAASANFRYAASQATPGVVHIKSYRPFAYEQASFDGAPVQGMTDGSGSGVLLSSNGYIITNYHVVMSTIAVEVVLRDRRSYPALVVGVDSVTDLALLKIDEERLPFVAMGNSDSLMTGDWVLAIGNPLQLTSTVTAGIISAKSRGIQTGNQKEHVTSFLQTDAATNDGSSGGALVDMNGKLVGINTGIVSTTGLYSGHSFSIPVEVVKKVYRDLLLHGSTTRGAMGVSLEDIPGRPGAYVESLRMTGAAMQAHIRIKDVIVKINGRAIDNVAAFYETMQLHGPGESLTVTVLRQGSPMDIPVVLSNPELTKAWAVNWQ</sequence>